<dbReference type="InterPro" id="IPR032675">
    <property type="entry name" value="LRR_dom_sf"/>
</dbReference>
<proteinExistence type="predicted"/>
<evidence type="ECO:0000313" key="2">
    <source>
        <dbReference type="EMBL" id="RKP39093.1"/>
    </source>
</evidence>
<gene>
    <name evidence="2" type="ORF">BJ085DRAFT_31318</name>
</gene>
<sequence length="447" mass="49858">MEALLRYCLDQLGPVFLPHVSNDTLSTLRLVSRGICLQATAPRFRGLLHFRHKNFDTVSQRQTSEAIVRRIGGLIHRLQVNLNGPWTPRQLSCLVRAVGQLAHLRSLSLYYPEEFPMDQLNHVLVACSPDLPELVLLRKPFRYRPRPLPRLLNRGSSHNHNHNRSVEDRGAAPPTPLVDKPLPMATEPHQRTLGSLSDPLDYFRKIMPLDGLLGLMLRRNLTILRTKGLDDHAYLCILAGCPDLEGVHLFDASITDVTLRRYVNRRHHARRCTKIDISYTPNITDAGILDLLAGSPSTTELCLTDCPQLKGEFLTGITPGQLANLTGLYLQGEVATPPYSYPPKLMDGVFAHSWPHLRKVILCKVAITDLGIVGMASNCPLLRVVELRDCRDAPYGHRHLMSKAVHLRKLCIQPSNAEDVSRDFLKGPVGGISGGSHGYRGASYHST</sequence>
<dbReference type="GO" id="GO:0031146">
    <property type="term" value="P:SCF-dependent proteasomal ubiquitin-dependent protein catabolic process"/>
    <property type="evidence" value="ECO:0007669"/>
    <property type="project" value="TreeGrafter"/>
</dbReference>
<dbReference type="Gene3D" id="3.80.10.10">
    <property type="entry name" value="Ribonuclease Inhibitor"/>
    <property type="match status" value="2"/>
</dbReference>
<dbReference type="Proteomes" id="UP000268162">
    <property type="component" value="Unassembled WGS sequence"/>
</dbReference>
<accession>A0A4P9ZZD4</accession>
<reference evidence="3" key="1">
    <citation type="journal article" date="2018" name="Nat. Microbiol.">
        <title>Leveraging single-cell genomics to expand the fungal tree of life.</title>
        <authorList>
            <person name="Ahrendt S.R."/>
            <person name="Quandt C.A."/>
            <person name="Ciobanu D."/>
            <person name="Clum A."/>
            <person name="Salamov A."/>
            <person name="Andreopoulos B."/>
            <person name="Cheng J.F."/>
            <person name="Woyke T."/>
            <person name="Pelin A."/>
            <person name="Henrissat B."/>
            <person name="Reynolds N.K."/>
            <person name="Benny G.L."/>
            <person name="Smith M.E."/>
            <person name="James T.Y."/>
            <person name="Grigoriev I.V."/>
        </authorList>
    </citation>
    <scope>NUCLEOTIDE SEQUENCE [LARGE SCALE GENOMIC DNA]</scope>
    <source>
        <strain evidence="3">RSA 468</strain>
    </source>
</reference>
<evidence type="ECO:0008006" key="4">
    <source>
        <dbReference type="Google" id="ProtNLM"/>
    </source>
</evidence>
<evidence type="ECO:0000313" key="3">
    <source>
        <dbReference type="Proteomes" id="UP000268162"/>
    </source>
</evidence>
<keyword evidence="3" id="KW-1185">Reference proteome</keyword>
<dbReference type="GO" id="GO:0019005">
    <property type="term" value="C:SCF ubiquitin ligase complex"/>
    <property type="evidence" value="ECO:0007669"/>
    <property type="project" value="TreeGrafter"/>
</dbReference>
<feature type="region of interest" description="Disordered" evidence="1">
    <location>
        <begin position="148"/>
        <end position="192"/>
    </location>
</feature>
<organism evidence="2 3">
    <name type="scientific">Dimargaris cristalligena</name>
    <dbReference type="NCBI Taxonomy" id="215637"/>
    <lineage>
        <taxon>Eukaryota</taxon>
        <taxon>Fungi</taxon>
        <taxon>Fungi incertae sedis</taxon>
        <taxon>Zoopagomycota</taxon>
        <taxon>Kickxellomycotina</taxon>
        <taxon>Dimargaritomycetes</taxon>
        <taxon>Dimargaritales</taxon>
        <taxon>Dimargaritaceae</taxon>
        <taxon>Dimargaris</taxon>
    </lineage>
</organism>
<dbReference type="AlphaFoldDB" id="A0A4P9ZZD4"/>
<protein>
    <recommendedName>
        <fullName evidence="4">F-box domain-containing protein</fullName>
    </recommendedName>
</protein>
<name>A0A4P9ZZD4_9FUNG</name>
<dbReference type="PANTHER" id="PTHR13318">
    <property type="entry name" value="PARTNER OF PAIRED, ISOFORM B-RELATED"/>
    <property type="match status" value="1"/>
</dbReference>
<dbReference type="EMBL" id="ML002299">
    <property type="protein sequence ID" value="RKP39093.1"/>
    <property type="molecule type" value="Genomic_DNA"/>
</dbReference>
<evidence type="ECO:0000256" key="1">
    <source>
        <dbReference type="SAM" id="MobiDB-lite"/>
    </source>
</evidence>
<dbReference type="SUPFAM" id="SSF52047">
    <property type="entry name" value="RNI-like"/>
    <property type="match status" value="1"/>
</dbReference>